<dbReference type="Gene3D" id="3.10.150.10">
    <property type="entry name" value="DNA Polymerase III, subunit A, domain 2"/>
    <property type="match status" value="1"/>
</dbReference>
<dbReference type="InterPro" id="IPR046938">
    <property type="entry name" value="DNA_clamp_sf"/>
</dbReference>
<feature type="domain" description="DNA polymerase III beta sliding clamp N-terminal" evidence="9">
    <location>
        <begin position="1"/>
        <end position="88"/>
    </location>
</feature>
<dbReference type="EMBL" id="LCKF01000034">
    <property type="protein sequence ID" value="KKT90559.1"/>
    <property type="molecule type" value="Genomic_DNA"/>
</dbReference>
<comment type="similarity">
    <text evidence="2">Belongs to the beta sliding clamp family.</text>
</comment>
<accession>A0A0G1P2G9</accession>
<evidence type="ECO:0000256" key="5">
    <source>
        <dbReference type="ARBA" id="ARBA00022695"/>
    </source>
</evidence>
<dbReference type="AlphaFoldDB" id="A0A0G1P2G9"/>
<dbReference type="SUPFAM" id="SSF55979">
    <property type="entry name" value="DNA clamp"/>
    <property type="match status" value="1"/>
</dbReference>
<dbReference type="InterPro" id="IPR001001">
    <property type="entry name" value="DNA_polIII_beta"/>
</dbReference>
<dbReference type="PANTHER" id="PTHR30478">
    <property type="entry name" value="DNA POLYMERASE III SUBUNIT BETA"/>
    <property type="match status" value="1"/>
</dbReference>
<comment type="caution">
    <text evidence="10">The sequence shown here is derived from an EMBL/GenBank/DDBJ whole genome shotgun (WGS) entry which is preliminary data.</text>
</comment>
<reference evidence="10 11" key="1">
    <citation type="journal article" date="2015" name="Nature">
        <title>rRNA introns, odd ribosomes, and small enigmatic genomes across a large radiation of phyla.</title>
        <authorList>
            <person name="Brown C.T."/>
            <person name="Hug L.A."/>
            <person name="Thomas B.C."/>
            <person name="Sharon I."/>
            <person name="Castelle C.J."/>
            <person name="Singh A."/>
            <person name="Wilkins M.J."/>
            <person name="Williams K.H."/>
            <person name="Banfield J.F."/>
        </authorList>
    </citation>
    <scope>NUCLEOTIDE SEQUENCE [LARGE SCALE GENOMIC DNA]</scope>
</reference>
<keyword evidence="8" id="KW-0238">DNA-binding</keyword>
<evidence type="ECO:0000313" key="11">
    <source>
        <dbReference type="Proteomes" id="UP000033966"/>
    </source>
</evidence>
<dbReference type="Pfam" id="PF00712">
    <property type="entry name" value="DNA_pol3_beta"/>
    <property type="match status" value="1"/>
</dbReference>
<dbReference type="InterPro" id="IPR022634">
    <property type="entry name" value="DNA_polIII_beta_N"/>
</dbReference>
<keyword evidence="6" id="KW-0235">DNA replication</keyword>
<dbReference type="GO" id="GO:0008408">
    <property type="term" value="F:3'-5' exonuclease activity"/>
    <property type="evidence" value="ECO:0007669"/>
    <property type="project" value="InterPro"/>
</dbReference>
<keyword evidence="5" id="KW-0548">Nucleotidyltransferase</keyword>
<evidence type="ECO:0000256" key="4">
    <source>
        <dbReference type="ARBA" id="ARBA00022679"/>
    </source>
</evidence>
<gene>
    <name evidence="10" type="ORF">UW92_C0034G0001</name>
</gene>
<dbReference type="GO" id="GO:0006271">
    <property type="term" value="P:DNA strand elongation involved in DNA replication"/>
    <property type="evidence" value="ECO:0007669"/>
    <property type="project" value="TreeGrafter"/>
</dbReference>
<keyword evidence="3" id="KW-0963">Cytoplasm</keyword>
<evidence type="ECO:0000256" key="7">
    <source>
        <dbReference type="ARBA" id="ARBA00022932"/>
    </source>
</evidence>
<evidence type="ECO:0000313" key="10">
    <source>
        <dbReference type="EMBL" id="KKT90559.1"/>
    </source>
</evidence>
<feature type="non-terminal residue" evidence="10">
    <location>
        <position position="88"/>
    </location>
</feature>
<evidence type="ECO:0000256" key="6">
    <source>
        <dbReference type="ARBA" id="ARBA00022705"/>
    </source>
</evidence>
<evidence type="ECO:0000256" key="3">
    <source>
        <dbReference type="ARBA" id="ARBA00022490"/>
    </source>
</evidence>
<dbReference type="GO" id="GO:0003677">
    <property type="term" value="F:DNA binding"/>
    <property type="evidence" value="ECO:0007669"/>
    <property type="project" value="UniProtKB-KW"/>
</dbReference>
<organism evidence="10 11">
    <name type="scientific">Candidatus Jorgensenbacteria bacterium GW2011_GWA2_45_13</name>
    <dbReference type="NCBI Taxonomy" id="1618662"/>
    <lineage>
        <taxon>Bacteria</taxon>
        <taxon>Candidatus Joergenseniibacteriota</taxon>
    </lineage>
</organism>
<proteinExistence type="inferred from homology"/>
<dbReference type="PANTHER" id="PTHR30478:SF0">
    <property type="entry name" value="BETA SLIDING CLAMP"/>
    <property type="match status" value="1"/>
</dbReference>
<evidence type="ECO:0000256" key="8">
    <source>
        <dbReference type="ARBA" id="ARBA00023125"/>
    </source>
</evidence>
<sequence length="88" mass="9583">MKLIVLRSNLLDALSYIEKGVGGDSSLPILKNVLLKTEGNKIIMVGTNLELAITSMFSGKIIENGETTIPFSVFFSIVKNLNAERISI</sequence>
<dbReference type="GO" id="GO:0005737">
    <property type="term" value="C:cytoplasm"/>
    <property type="evidence" value="ECO:0007669"/>
    <property type="project" value="UniProtKB-SubCell"/>
</dbReference>
<evidence type="ECO:0000256" key="2">
    <source>
        <dbReference type="ARBA" id="ARBA00010752"/>
    </source>
</evidence>
<dbReference type="GO" id="GO:0003887">
    <property type="term" value="F:DNA-directed DNA polymerase activity"/>
    <property type="evidence" value="ECO:0007669"/>
    <property type="project" value="UniProtKB-KW"/>
</dbReference>
<keyword evidence="4" id="KW-0808">Transferase</keyword>
<protein>
    <submittedName>
        <fullName evidence="10">Polymerase III subunit beta protein</fullName>
    </submittedName>
</protein>
<dbReference type="GO" id="GO:0009360">
    <property type="term" value="C:DNA polymerase III complex"/>
    <property type="evidence" value="ECO:0007669"/>
    <property type="project" value="InterPro"/>
</dbReference>
<dbReference type="Proteomes" id="UP000033966">
    <property type="component" value="Unassembled WGS sequence"/>
</dbReference>
<comment type="subcellular location">
    <subcellularLocation>
        <location evidence="1">Cytoplasm</location>
    </subcellularLocation>
</comment>
<keyword evidence="7" id="KW-0239">DNA-directed DNA polymerase</keyword>
<evidence type="ECO:0000259" key="9">
    <source>
        <dbReference type="Pfam" id="PF00712"/>
    </source>
</evidence>
<evidence type="ECO:0000256" key="1">
    <source>
        <dbReference type="ARBA" id="ARBA00004496"/>
    </source>
</evidence>
<name>A0A0G1P2G9_9BACT</name>